<keyword evidence="2" id="KW-1185">Reference proteome</keyword>
<gene>
    <name evidence="1" type="ORF">FHX73_16515</name>
</gene>
<dbReference type="AlphaFoldDB" id="A0A561SES5"/>
<dbReference type="EMBL" id="VIWT01000006">
    <property type="protein sequence ID" value="TWF73364.1"/>
    <property type="molecule type" value="Genomic_DNA"/>
</dbReference>
<dbReference type="Proteomes" id="UP000317940">
    <property type="component" value="Unassembled WGS sequence"/>
</dbReference>
<protein>
    <submittedName>
        <fullName evidence="1">Uncharacterized protein</fullName>
    </submittedName>
</protein>
<proteinExistence type="predicted"/>
<evidence type="ECO:0000313" key="2">
    <source>
        <dbReference type="Proteomes" id="UP000317940"/>
    </source>
</evidence>
<organism evidence="1 2">
    <name type="scientific">Kitasatospora viridis</name>
    <dbReference type="NCBI Taxonomy" id="281105"/>
    <lineage>
        <taxon>Bacteria</taxon>
        <taxon>Bacillati</taxon>
        <taxon>Actinomycetota</taxon>
        <taxon>Actinomycetes</taxon>
        <taxon>Kitasatosporales</taxon>
        <taxon>Streptomycetaceae</taxon>
        <taxon>Kitasatospora</taxon>
    </lineage>
</organism>
<comment type="caution">
    <text evidence="1">The sequence shown here is derived from an EMBL/GenBank/DDBJ whole genome shotgun (WGS) entry which is preliminary data.</text>
</comment>
<reference evidence="1 2" key="1">
    <citation type="submission" date="2019-06" db="EMBL/GenBank/DDBJ databases">
        <title>Sequencing the genomes of 1000 actinobacteria strains.</title>
        <authorList>
            <person name="Klenk H.-P."/>
        </authorList>
    </citation>
    <scope>NUCLEOTIDE SEQUENCE [LARGE SCALE GENOMIC DNA]</scope>
    <source>
        <strain evidence="1 2">DSM 44826</strain>
    </source>
</reference>
<sequence length="94" mass="10592">MWHAVVFGWTVAAEAVAMPAVVRTRALRPREIVRRRVFLMVGSFLEGGPVRHRPVRGLRGHMGLSRPVVLRHLSVPQSMVGHRSHLWTAFKPAP</sequence>
<evidence type="ECO:0000313" key="1">
    <source>
        <dbReference type="EMBL" id="TWF73364.1"/>
    </source>
</evidence>
<accession>A0A561SES5</accession>
<name>A0A561SES5_9ACTN</name>